<dbReference type="SUPFAM" id="SSF54211">
    <property type="entry name" value="Ribosomal protein S5 domain 2-like"/>
    <property type="match status" value="1"/>
</dbReference>
<reference evidence="5 6" key="1">
    <citation type="journal article" date="2023" name="Insect Mol. Biol.">
        <title>Genome sequencing provides insights into the evolution of gene families encoding plant cell wall-degrading enzymes in longhorned beetles.</title>
        <authorList>
            <person name="Shin N.R."/>
            <person name="Okamura Y."/>
            <person name="Kirsch R."/>
            <person name="Pauchet Y."/>
        </authorList>
    </citation>
    <scope>NUCLEOTIDE SEQUENCE [LARGE SCALE GENOMIC DNA]</scope>
    <source>
        <strain evidence="5">EAD_L_NR</strain>
    </source>
</reference>
<dbReference type="SUPFAM" id="SSF50447">
    <property type="entry name" value="Translation proteins"/>
    <property type="match status" value="1"/>
</dbReference>
<dbReference type="Pfam" id="PF00009">
    <property type="entry name" value="GTP_EFTU"/>
    <property type="match status" value="1"/>
</dbReference>
<dbReference type="Gene3D" id="3.40.50.300">
    <property type="entry name" value="P-loop containing nucleotide triphosphate hydrolases"/>
    <property type="match status" value="2"/>
</dbReference>
<dbReference type="SUPFAM" id="SSF54980">
    <property type="entry name" value="EF-G C-terminal domain-like"/>
    <property type="match status" value="1"/>
</dbReference>
<evidence type="ECO:0000259" key="4">
    <source>
        <dbReference type="PROSITE" id="PS51722"/>
    </source>
</evidence>
<evidence type="ECO:0000256" key="3">
    <source>
        <dbReference type="SAM" id="MobiDB-lite"/>
    </source>
</evidence>
<dbReference type="InterPro" id="IPR035647">
    <property type="entry name" value="EFG_III/V"/>
</dbReference>
<feature type="domain" description="Tr-type G" evidence="4">
    <location>
        <begin position="19"/>
        <end position="214"/>
    </location>
</feature>
<dbReference type="Proteomes" id="UP001159042">
    <property type="component" value="Unassembled WGS sequence"/>
</dbReference>
<dbReference type="GO" id="GO:0042256">
    <property type="term" value="P:cytosolic ribosome assembly"/>
    <property type="evidence" value="ECO:0007669"/>
    <property type="project" value="TreeGrafter"/>
</dbReference>
<dbReference type="EMBL" id="JANEYG010000004">
    <property type="protein sequence ID" value="KAJ8923703.1"/>
    <property type="molecule type" value="Genomic_DNA"/>
</dbReference>
<dbReference type="GO" id="GO:0005525">
    <property type="term" value="F:GTP binding"/>
    <property type="evidence" value="ECO:0007669"/>
    <property type="project" value="UniProtKB-KW"/>
</dbReference>
<dbReference type="InterPro" id="IPR027417">
    <property type="entry name" value="P-loop_NTPase"/>
</dbReference>
<comment type="caution">
    <text evidence="5">The sequence shown here is derived from an EMBL/GenBank/DDBJ whole genome shotgun (WGS) entry which is preliminary data.</text>
</comment>
<dbReference type="PANTHER" id="PTHR42908">
    <property type="entry name" value="TRANSLATION ELONGATION FACTOR-RELATED"/>
    <property type="match status" value="1"/>
</dbReference>
<dbReference type="FunFam" id="3.30.70.870:FF:000002">
    <property type="entry name" value="Translation elongation factor 2"/>
    <property type="match status" value="1"/>
</dbReference>
<dbReference type="PRINTS" id="PR00315">
    <property type="entry name" value="ELONGATNFCT"/>
</dbReference>
<dbReference type="InterPro" id="IPR020568">
    <property type="entry name" value="Ribosomal_Su5_D2-typ_SF"/>
</dbReference>
<accession>A0AAV8WBN3</accession>
<dbReference type="Gene3D" id="2.40.30.10">
    <property type="entry name" value="Translation factors"/>
    <property type="match status" value="1"/>
</dbReference>
<feature type="compositionally biased region" description="Polar residues" evidence="3">
    <location>
        <begin position="395"/>
        <end position="405"/>
    </location>
</feature>
<evidence type="ECO:0000313" key="6">
    <source>
        <dbReference type="Proteomes" id="UP001159042"/>
    </source>
</evidence>
<dbReference type="PANTHER" id="PTHR42908:SF3">
    <property type="entry name" value="ELONGATION FACTOR-LIKE GTPASE 1"/>
    <property type="match status" value="1"/>
</dbReference>
<dbReference type="GO" id="GO:0003924">
    <property type="term" value="F:GTPase activity"/>
    <property type="evidence" value="ECO:0007669"/>
    <property type="project" value="InterPro"/>
</dbReference>
<evidence type="ECO:0000256" key="2">
    <source>
        <dbReference type="ARBA" id="ARBA00023134"/>
    </source>
</evidence>
<feature type="region of interest" description="Disordered" evidence="3">
    <location>
        <begin position="390"/>
        <end position="416"/>
    </location>
</feature>
<keyword evidence="6" id="KW-1185">Reference proteome</keyword>
<dbReference type="PROSITE" id="PS51722">
    <property type="entry name" value="G_TR_2"/>
    <property type="match status" value="1"/>
</dbReference>
<keyword evidence="2" id="KW-0342">GTP-binding</keyword>
<dbReference type="Pfam" id="PF14492">
    <property type="entry name" value="EFG_III"/>
    <property type="match status" value="1"/>
</dbReference>
<feature type="compositionally biased region" description="Basic and acidic residues" evidence="3">
    <location>
        <begin position="406"/>
        <end position="416"/>
    </location>
</feature>
<evidence type="ECO:0000256" key="1">
    <source>
        <dbReference type="ARBA" id="ARBA00022741"/>
    </source>
</evidence>
<dbReference type="InterPro" id="IPR041095">
    <property type="entry name" value="EFG_II"/>
</dbReference>
<dbReference type="GO" id="GO:1990904">
    <property type="term" value="C:ribonucleoprotein complex"/>
    <property type="evidence" value="ECO:0007669"/>
    <property type="project" value="TreeGrafter"/>
</dbReference>
<keyword evidence="1" id="KW-0547">Nucleotide-binding</keyword>
<dbReference type="InterPro" id="IPR014721">
    <property type="entry name" value="Ribsml_uS5_D2-typ_fold_subgr"/>
</dbReference>
<protein>
    <recommendedName>
        <fullName evidence="4">Tr-type G domain-containing protein</fullName>
    </recommendedName>
</protein>
<gene>
    <name evidence="5" type="ORF">NQ315_010284</name>
</gene>
<dbReference type="Gene3D" id="3.30.230.10">
    <property type="match status" value="1"/>
</dbReference>
<dbReference type="Gene3D" id="3.30.70.870">
    <property type="entry name" value="Elongation Factor G (Translational Gtpase), domain 3"/>
    <property type="match status" value="1"/>
</dbReference>
<evidence type="ECO:0000313" key="5">
    <source>
        <dbReference type="EMBL" id="KAJ8923703.1"/>
    </source>
</evidence>
<organism evidence="5 6">
    <name type="scientific">Exocentrus adspersus</name>
    <dbReference type="NCBI Taxonomy" id="1586481"/>
    <lineage>
        <taxon>Eukaryota</taxon>
        <taxon>Metazoa</taxon>
        <taxon>Ecdysozoa</taxon>
        <taxon>Arthropoda</taxon>
        <taxon>Hexapoda</taxon>
        <taxon>Insecta</taxon>
        <taxon>Pterygota</taxon>
        <taxon>Neoptera</taxon>
        <taxon>Endopterygota</taxon>
        <taxon>Coleoptera</taxon>
        <taxon>Polyphaga</taxon>
        <taxon>Cucujiformia</taxon>
        <taxon>Chrysomeloidea</taxon>
        <taxon>Cerambycidae</taxon>
        <taxon>Lamiinae</taxon>
        <taxon>Acanthocinini</taxon>
        <taxon>Exocentrus</taxon>
    </lineage>
</organism>
<dbReference type="SUPFAM" id="SSF52540">
    <property type="entry name" value="P-loop containing nucleoside triphosphate hydrolases"/>
    <property type="match status" value="1"/>
</dbReference>
<dbReference type="AlphaFoldDB" id="A0AAV8WBN3"/>
<sequence length="852" mass="97221">MESLKPTFEELDFCMRDPKCIRNVCILAHVDHGKTTVSDLLLATNHLVSKRMAGFLRYLDDRPDEQERGITMKSSAVSLLNLIHDEEDGKNKKILLNVIDTPGHIDFSSEVGVALRVCDVLNKFDRVIVELQKDIEEIFQCILRVIEDCNAIIAELYQYEYLDNDADIENTGLLFSPDTGNVIFASAIDAWGFTTKQIARLFVDLVKNETVQSLNTKMWDFDCYIDSKKEIKTGAIDKKKTNLFIQLCLKTIYQIYETIAIRMEKDRTSVILDRLKIKNVTKDMTHNDPKVQIRAILRAWMPLSSTILLQCLKIIPAPCHMDKRKIEYLLNLNRFCENEYLNNCIESVIPYFLKSSIEDTAPTIAYVSKMFCVNKNNLSQNKPKVFVPKPRDSITSEPTLTTSTVEKPKQDEKEEMEEPKYVDDKIVLIALTRVFTGTLRVNQVVYVMTNSYLPDVSIIDDNAEDYLKDNKNVVKVVIKELYMLFGRELMLVDSIPAGNFCGIGGLEAYVIRTATLASTLNIVPITERLVTNPVVRHAIEPENPKELPILRQGLKLLMQSDSCVEIMMQKTGELVILTAGDVHLQKCIEDLKSKFAMINFHVSSPMVSLRETVVNELSEADGIVELDTTQFILSVKCVSLPESISNVVKNNYNLLRTVEEHQHKSFVDIAKQCIDNSENNRYDIEKVFKSELIKRGISHVKELLRSAFESAGDCWKSLHSNIWSVGRRNDCINLLINNTQSYSRNIFLELTGYDRRALFDHCIVKAFDVLCEAGPLCEELLTNCAFIITKFDLKDDIQPQNISPQVTSVLESAIRDSLKKAFEKQEQRLVEPMYITDIQVNTNILGEYLFIF</sequence>
<dbReference type="GO" id="GO:0043022">
    <property type="term" value="F:ribosome binding"/>
    <property type="evidence" value="ECO:0007669"/>
    <property type="project" value="TreeGrafter"/>
</dbReference>
<dbReference type="InterPro" id="IPR009000">
    <property type="entry name" value="Transl_B-barrel_sf"/>
</dbReference>
<proteinExistence type="predicted"/>
<dbReference type="GO" id="GO:0005829">
    <property type="term" value="C:cytosol"/>
    <property type="evidence" value="ECO:0007669"/>
    <property type="project" value="TreeGrafter"/>
</dbReference>
<dbReference type="InterPro" id="IPR000795">
    <property type="entry name" value="T_Tr_GTP-bd_dom"/>
</dbReference>
<name>A0AAV8WBN3_9CUCU</name>